<proteinExistence type="predicted"/>
<sequence>MAETVRLFITFFTCFRPCSHWLGASPRAAESERQLLTPARGVWMELSSRCNVCTGPIPALCLFRECMPGPDGVDRVEVQHQAAGNNASIRAHGCRKWIRRILTMESRLVDGSPPYITSAACSDDPISDPILKVDVEFWPSSRVSKLKLELASEPPTYGSLDGTPLGTLKKNWSLAYQTTIGLRLCSPDPAAALCIKIEVKAGIQ</sequence>
<dbReference type="Proteomes" id="UP000070501">
    <property type="component" value="Unassembled WGS sequence"/>
</dbReference>
<dbReference type="AlphaFoldDB" id="A0A136JIN5"/>
<evidence type="ECO:0000313" key="1">
    <source>
        <dbReference type="EMBL" id="KXJ97015.1"/>
    </source>
</evidence>
<organism evidence="1 2">
    <name type="scientific">Microdochium bolleyi</name>
    <dbReference type="NCBI Taxonomy" id="196109"/>
    <lineage>
        <taxon>Eukaryota</taxon>
        <taxon>Fungi</taxon>
        <taxon>Dikarya</taxon>
        <taxon>Ascomycota</taxon>
        <taxon>Pezizomycotina</taxon>
        <taxon>Sordariomycetes</taxon>
        <taxon>Xylariomycetidae</taxon>
        <taxon>Xylariales</taxon>
        <taxon>Microdochiaceae</taxon>
        <taxon>Microdochium</taxon>
    </lineage>
</organism>
<evidence type="ECO:0000313" key="2">
    <source>
        <dbReference type="Proteomes" id="UP000070501"/>
    </source>
</evidence>
<keyword evidence="2" id="KW-1185">Reference proteome</keyword>
<name>A0A136JIN5_9PEZI</name>
<dbReference type="EMBL" id="KQ964245">
    <property type="protein sequence ID" value="KXJ97015.1"/>
    <property type="molecule type" value="Genomic_DNA"/>
</dbReference>
<protein>
    <submittedName>
        <fullName evidence="1">Uncharacterized protein</fullName>
    </submittedName>
</protein>
<gene>
    <name evidence="1" type="ORF">Micbo1qcDRAFT_170762</name>
</gene>
<accession>A0A136JIN5</accession>
<dbReference type="InParanoid" id="A0A136JIN5"/>
<reference evidence="2" key="1">
    <citation type="submission" date="2016-02" db="EMBL/GenBank/DDBJ databases">
        <title>Draft genome sequence of Microdochium bolleyi, a fungal endophyte of beachgrass.</title>
        <authorList>
            <consortium name="DOE Joint Genome Institute"/>
            <person name="David A.S."/>
            <person name="May G."/>
            <person name="Haridas S."/>
            <person name="Lim J."/>
            <person name="Wang M."/>
            <person name="Labutti K."/>
            <person name="Lipzen A."/>
            <person name="Barry K."/>
            <person name="Grigoriev I.V."/>
        </authorList>
    </citation>
    <scope>NUCLEOTIDE SEQUENCE [LARGE SCALE GENOMIC DNA]</scope>
    <source>
        <strain evidence="2">J235TASD1</strain>
    </source>
</reference>